<feature type="region of interest" description="Disordered" evidence="1">
    <location>
        <begin position="1"/>
        <end position="53"/>
    </location>
</feature>
<dbReference type="Proteomes" id="UP000269974">
    <property type="component" value="Unassembled WGS sequence"/>
</dbReference>
<dbReference type="Proteomes" id="UP000182744">
    <property type="component" value="Unassembled WGS sequence"/>
</dbReference>
<dbReference type="EMBL" id="FNAU01000016">
    <property type="protein sequence ID" value="SDE60300.1"/>
    <property type="molecule type" value="Genomic_DNA"/>
</dbReference>
<name>A0A1G7E9R8_9ACTO</name>
<evidence type="ECO:0000313" key="3">
    <source>
        <dbReference type="EMBL" id="VDG76561.1"/>
    </source>
</evidence>
<evidence type="ECO:0000313" key="4">
    <source>
        <dbReference type="Proteomes" id="UP000182744"/>
    </source>
</evidence>
<evidence type="ECO:0000256" key="1">
    <source>
        <dbReference type="SAM" id="MobiDB-lite"/>
    </source>
</evidence>
<keyword evidence="4" id="KW-1185">Reference proteome</keyword>
<proteinExistence type="predicted"/>
<dbReference type="AlphaFoldDB" id="A0A1G7E9R8"/>
<evidence type="ECO:0000313" key="2">
    <source>
        <dbReference type="EMBL" id="SDE60300.1"/>
    </source>
</evidence>
<protein>
    <submittedName>
        <fullName evidence="2">Uncharacterized protein</fullName>
    </submittedName>
</protein>
<dbReference type="EMBL" id="UYIO01000001">
    <property type="protein sequence ID" value="VDG76561.1"/>
    <property type="molecule type" value="Genomic_DNA"/>
</dbReference>
<accession>A0A1G7E9R8</accession>
<reference evidence="2" key="2">
    <citation type="submission" date="2016-10" db="EMBL/GenBank/DDBJ databases">
        <authorList>
            <person name="de Groot N.N."/>
        </authorList>
    </citation>
    <scope>NUCLEOTIDE SEQUENCE [LARGE SCALE GENOMIC DNA]</scope>
    <source>
        <strain evidence="2">DSM 20639</strain>
    </source>
</reference>
<gene>
    <name evidence="3" type="ORF">NCTC10327_01199</name>
    <name evidence="2" type="ORF">SAMN05421878_1164</name>
</gene>
<organism evidence="2 4">
    <name type="scientific">Actinobaculum suis</name>
    <dbReference type="NCBI Taxonomy" id="1657"/>
    <lineage>
        <taxon>Bacteria</taxon>
        <taxon>Bacillati</taxon>
        <taxon>Actinomycetota</taxon>
        <taxon>Actinomycetes</taxon>
        <taxon>Actinomycetales</taxon>
        <taxon>Actinomycetaceae</taxon>
        <taxon>Actinobaculum</taxon>
    </lineage>
</organism>
<evidence type="ECO:0000313" key="5">
    <source>
        <dbReference type="Proteomes" id="UP000269974"/>
    </source>
</evidence>
<feature type="compositionally biased region" description="Low complexity" evidence="1">
    <location>
        <begin position="11"/>
        <end position="26"/>
    </location>
</feature>
<reference evidence="3 5" key="3">
    <citation type="submission" date="2018-11" db="EMBL/GenBank/DDBJ databases">
        <authorList>
            <consortium name="Pathogen Informatics"/>
        </authorList>
    </citation>
    <scope>NUCLEOTIDE SEQUENCE [LARGE SCALE GENOMIC DNA]</scope>
    <source>
        <strain evidence="3 5">NCTC10327</strain>
    </source>
</reference>
<feature type="compositionally biased region" description="Pro residues" evidence="1">
    <location>
        <begin position="27"/>
        <end position="39"/>
    </location>
</feature>
<sequence length="90" mass="9288">MEGTGQDLKAQGTGQTGPTPTSAHIPTPTPAPRTAPMPEPGSGKPGPKPQAPVQVETLLAELEGKDIGEQIADLETIVSELNRQLGRARA</sequence>
<reference evidence="4" key="1">
    <citation type="submission" date="2016-10" db="EMBL/GenBank/DDBJ databases">
        <authorList>
            <person name="Varghese N."/>
        </authorList>
    </citation>
    <scope>NUCLEOTIDE SEQUENCE [LARGE SCALE GENOMIC DNA]</scope>
    <source>
        <strain evidence="4">DSM 20639</strain>
    </source>
</reference>